<dbReference type="RefSeq" id="XP_066718013.1">
    <property type="nucleotide sequence ID" value="XM_066855846.1"/>
</dbReference>
<dbReference type="PANTHER" id="PTHR21310">
    <property type="entry name" value="AMINOGLYCOSIDE PHOSPHOTRANSFERASE-RELATED-RELATED"/>
    <property type="match status" value="1"/>
</dbReference>
<protein>
    <recommendedName>
        <fullName evidence="1">Aminoglycoside phosphotransferase domain-containing protein</fullName>
    </recommendedName>
</protein>
<dbReference type="Pfam" id="PF01636">
    <property type="entry name" value="APH"/>
    <property type="match status" value="1"/>
</dbReference>
<dbReference type="PANTHER" id="PTHR21310:SF56">
    <property type="entry name" value="AMINOGLYCOSIDE PHOSPHOTRANSFERASE DOMAIN-CONTAINING PROTEIN"/>
    <property type="match status" value="1"/>
</dbReference>
<name>A0ABR1VQQ0_9PEZI</name>
<dbReference type="Proteomes" id="UP001480595">
    <property type="component" value="Unassembled WGS sequence"/>
</dbReference>
<sequence length="365" mass="41410">MLFSENSEDGDGEIIHHDLFLRVPRDQGSILRTVAILQYLETHTDLVAPRVIKWDETKDNPLGFGYVVLSRIPVDPYDLCERRLTHDQKLSIATQLAALYRQMESITSPVAGIIEACQNALEHDNTSADDFLSVQPFGAECCHQPEDPTMDGDDTIENVGKLPHDRLRRDSPGLSVDEIMLAIYQRHMHHSPGCRKEDHDHSLKLYEPLQEMMQNLVDLKIFGSDAICLHRPDLFTRNIMIDSTADADPVITGVVDWDDALFVPRFAAREPPRWLWGQYDLKYYEGGLKEGESILRTPSTLLTEIPPENEDIKRAFTEAIGEDWMAEAEDERLALARALLSSAGKSSAPTQQSHLLLEWRPGRRF</sequence>
<dbReference type="EMBL" id="JAQQWL010000005">
    <property type="protein sequence ID" value="KAK8073538.1"/>
    <property type="molecule type" value="Genomic_DNA"/>
</dbReference>
<evidence type="ECO:0000313" key="3">
    <source>
        <dbReference type="Proteomes" id="UP001480595"/>
    </source>
</evidence>
<keyword evidence="3" id="KW-1185">Reference proteome</keyword>
<dbReference type="InterPro" id="IPR002575">
    <property type="entry name" value="Aminoglycoside_PTrfase"/>
</dbReference>
<gene>
    <name evidence="2" type="ORF">PG994_004437</name>
</gene>
<reference evidence="2 3" key="1">
    <citation type="submission" date="2023-01" db="EMBL/GenBank/DDBJ databases">
        <title>Analysis of 21 Apiospora genomes using comparative genomics revels a genus with tremendous synthesis potential of carbohydrate active enzymes and secondary metabolites.</title>
        <authorList>
            <person name="Sorensen T."/>
        </authorList>
    </citation>
    <scope>NUCLEOTIDE SEQUENCE [LARGE SCALE GENOMIC DNA]</scope>
    <source>
        <strain evidence="2 3">CBS 135458</strain>
    </source>
</reference>
<dbReference type="InterPro" id="IPR011009">
    <property type="entry name" value="Kinase-like_dom_sf"/>
</dbReference>
<accession>A0ABR1VQQ0</accession>
<dbReference type="GeneID" id="92088909"/>
<dbReference type="SUPFAM" id="SSF56112">
    <property type="entry name" value="Protein kinase-like (PK-like)"/>
    <property type="match status" value="1"/>
</dbReference>
<dbReference type="InterPro" id="IPR051678">
    <property type="entry name" value="AGP_Transferase"/>
</dbReference>
<feature type="domain" description="Aminoglycoside phosphotransferase" evidence="1">
    <location>
        <begin position="18"/>
        <end position="262"/>
    </location>
</feature>
<comment type="caution">
    <text evidence="2">The sequence shown here is derived from an EMBL/GenBank/DDBJ whole genome shotgun (WGS) entry which is preliminary data.</text>
</comment>
<organism evidence="2 3">
    <name type="scientific">Apiospora phragmitis</name>
    <dbReference type="NCBI Taxonomy" id="2905665"/>
    <lineage>
        <taxon>Eukaryota</taxon>
        <taxon>Fungi</taxon>
        <taxon>Dikarya</taxon>
        <taxon>Ascomycota</taxon>
        <taxon>Pezizomycotina</taxon>
        <taxon>Sordariomycetes</taxon>
        <taxon>Xylariomycetidae</taxon>
        <taxon>Amphisphaeriales</taxon>
        <taxon>Apiosporaceae</taxon>
        <taxon>Apiospora</taxon>
    </lineage>
</organism>
<evidence type="ECO:0000259" key="1">
    <source>
        <dbReference type="Pfam" id="PF01636"/>
    </source>
</evidence>
<evidence type="ECO:0000313" key="2">
    <source>
        <dbReference type="EMBL" id="KAK8073538.1"/>
    </source>
</evidence>
<proteinExistence type="predicted"/>